<dbReference type="EMBL" id="JAACJJ010000015">
    <property type="protein sequence ID" value="KAF5325223.1"/>
    <property type="molecule type" value="Genomic_DNA"/>
</dbReference>
<evidence type="ECO:0000256" key="4">
    <source>
        <dbReference type="ARBA" id="ARBA00023136"/>
    </source>
</evidence>
<keyword evidence="9" id="KW-1185">Reference proteome</keyword>
<gene>
    <name evidence="8" type="ORF">D9619_009713</name>
</gene>
<dbReference type="Gene3D" id="1.20.1250.20">
    <property type="entry name" value="MFS general substrate transporter like domains"/>
    <property type="match status" value="1"/>
</dbReference>
<dbReference type="InterPro" id="IPR001958">
    <property type="entry name" value="Tet-R_TetA/multi-R_MdtG-like"/>
</dbReference>
<dbReference type="InterPro" id="IPR020846">
    <property type="entry name" value="MFS_dom"/>
</dbReference>
<evidence type="ECO:0000256" key="3">
    <source>
        <dbReference type="ARBA" id="ARBA00022989"/>
    </source>
</evidence>
<feature type="transmembrane region" description="Helical" evidence="6">
    <location>
        <begin position="212"/>
        <end position="230"/>
    </location>
</feature>
<evidence type="ECO:0000313" key="8">
    <source>
        <dbReference type="EMBL" id="KAF5325223.1"/>
    </source>
</evidence>
<feature type="transmembrane region" description="Helical" evidence="6">
    <location>
        <begin position="182"/>
        <end position="200"/>
    </location>
</feature>
<feature type="region of interest" description="Disordered" evidence="5">
    <location>
        <begin position="85"/>
        <end position="112"/>
    </location>
</feature>
<accession>A0A8H5BMN2</accession>
<dbReference type="GO" id="GO:0042910">
    <property type="term" value="F:xenobiotic transmembrane transporter activity"/>
    <property type="evidence" value="ECO:0007669"/>
    <property type="project" value="InterPro"/>
</dbReference>
<evidence type="ECO:0000256" key="1">
    <source>
        <dbReference type="ARBA" id="ARBA00004141"/>
    </source>
</evidence>
<evidence type="ECO:0000256" key="2">
    <source>
        <dbReference type="ARBA" id="ARBA00022692"/>
    </source>
</evidence>
<feature type="region of interest" description="Disordered" evidence="5">
    <location>
        <begin position="28"/>
        <end position="67"/>
    </location>
</feature>
<feature type="compositionally biased region" description="Polar residues" evidence="5">
    <location>
        <begin position="30"/>
        <end position="48"/>
    </location>
</feature>
<name>A0A8H5BMN2_9AGAR</name>
<organism evidence="8 9">
    <name type="scientific">Psilocybe cf. subviscida</name>
    <dbReference type="NCBI Taxonomy" id="2480587"/>
    <lineage>
        <taxon>Eukaryota</taxon>
        <taxon>Fungi</taxon>
        <taxon>Dikarya</taxon>
        <taxon>Basidiomycota</taxon>
        <taxon>Agaricomycotina</taxon>
        <taxon>Agaricomycetes</taxon>
        <taxon>Agaricomycetidae</taxon>
        <taxon>Agaricales</taxon>
        <taxon>Agaricineae</taxon>
        <taxon>Strophariaceae</taxon>
        <taxon>Psilocybe</taxon>
    </lineage>
</organism>
<reference evidence="8 9" key="1">
    <citation type="journal article" date="2020" name="ISME J.">
        <title>Uncovering the hidden diversity of litter-decomposition mechanisms in mushroom-forming fungi.</title>
        <authorList>
            <person name="Floudas D."/>
            <person name="Bentzer J."/>
            <person name="Ahren D."/>
            <person name="Johansson T."/>
            <person name="Persson P."/>
            <person name="Tunlid A."/>
        </authorList>
    </citation>
    <scope>NUCLEOTIDE SEQUENCE [LARGE SCALE GENOMIC DNA]</scope>
    <source>
        <strain evidence="8 9">CBS 101986</strain>
    </source>
</reference>
<dbReference type="AlphaFoldDB" id="A0A8H5BMN2"/>
<evidence type="ECO:0000256" key="5">
    <source>
        <dbReference type="SAM" id="MobiDB-lite"/>
    </source>
</evidence>
<sequence length="584" mass="64719">MLDVFRDSTVGLILNTVSNGRLLPFADQDPSWNVPPNLQAGSPSSSMSEGKKKQVATETTQQRPDDVEKGISQYSSFYDSSVALQEGHGTDRKSPTLLKKQEGEVSAYEVPSTPEESSHVLVSWYDGNDQDNPQNWSLGKRIFVLGLIAFLTFSVYIGSAIYTPSIPGVREKFHVNQTTATLGLSLYVIGYGIGPLIFSPLSELPLIGRTPIYIATLLIFAVLQIPTIYAKNIHTLLAMRFLAGFFGSPALATGGASIQDMFSMIKLPYALIVWSVAAVCGPVLGPVIGGFAAQNKDWRWPLFELLWLSSFAFIVLVFWLPETNAETILYRRAYRLRKRTGNMNLHSESMIRQSQMKGPEVLTTALVRPFQLMLEPVVFYVNLYLALAYAIFYLWFEAFPLVFVGIYHFNLGQSGLPFLGLFVTCFFTSAAYICWQYFHVEPLFKRQGYIVPESRLAVALVASFFIPASLFIFGWTARPDVHWIAPTIGAALYLPGLYLLFQSILVYLPSSYPRYAASVLAGNDLFRSSVAGAFPLFGRALYTRLTIAGGCSLLAGLSIALIPGLVILYIYGGKIRKRSKYAEA</sequence>
<feature type="transmembrane region" description="Helical" evidence="6">
    <location>
        <begin position="377"/>
        <end position="396"/>
    </location>
</feature>
<feature type="transmembrane region" description="Helical" evidence="6">
    <location>
        <begin position="305"/>
        <end position="329"/>
    </location>
</feature>
<evidence type="ECO:0000313" key="9">
    <source>
        <dbReference type="Proteomes" id="UP000567179"/>
    </source>
</evidence>
<feature type="transmembrane region" description="Helical" evidence="6">
    <location>
        <begin position="547"/>
        <end position="571"/>
    </location>
</feature>
<dbReference type="PANTHER" id="PTHR23502">
    <property type="entry name" value="MAJOR FACILITATOR SUPERFAMILY"/>
    <property type="match status" value="1"/>
</dbReference>
<dbReference type="InterPro" id="IPR036259">
    <property type="entry name" value="MFS_trans_sf"/>
</dbReference>
<dbReference type="CDD" id="cd17323">
    <property type="entry name" value="MFS_Tpo1_MDR_like"/>
    <property type="match status" value="1"/>
</dbReference>
<evidence type="ECO:0000256" key="6">
    <source>
        <dbReference type="SAM" id="Phobius"/>
    </source>
</evidence>
<comment type="subcellular location">
    <subcellularLocation>
        <location evidence="1">Membrane</location>
        <topology evidence="1">Multi-pass membrane protein</topology>
    </subcellularLocation>
</comment>
<keyword evidence="4 6" id="KW-0472">Membrane</keyword>
<keyword evidence="3 6" id="KW-1133">Transmembrane helix</keyword>
<dbReference type="GO" id="GO:0015244">
    <property type="term" value="F:fluconazole transmembrane transporter activity"/>
    <property type="evidence" value="ECO:0007669"/>
    <property type="project" value="TreeGrafter"/>
</dbReference>
<evidence type="ECO:0000259" key="7">
    <source>
        <dbReference type="PROSITE" id="PS50850"/>
    </source>
</evidence>
<dbReference type="NCBIfam" id="TIGR00880">
    <property type="entry name" value="2_A_01_02"/>
    <property type="match status" value="1"/>
</dbReference>
<feature type="transmembrane region" description="Helical" evidence="6">
    <location>
        <begin position="483"/>
        <end position="508"/>
    </location>
</feature>
<dbReference type="Proteomes" id="UP000567179">
    <property type="component" value="Unassembled WGS sequence"/>
</dbReference>
<protein>
    <recommendedName>
        <fullName evidence="7">Major facilitator superfamily (MFS) profile domain-containing protein</fullName>
    </recommendedName>
</protein>
<dbReference type="FunFam" id="1.20.1250.20:FF:000011">
    <property type="entry name" value="MFS multidrug transporter, putative"/>
    <property type="match status" value="1"/>
</dbReference>
<feature type="domain" description="Major facilitator superfamily (MFS) profile" evidence="7">
    <location>
        <begin position="144"/>
        <end position="584"/>
    </location>
</feature>
<comment type="caution">
    <text evidence="8">The sequence shown here is derived from an EMBL/GenBank/DDBJ whole genome shotgun (WGS) entry which is preliminary data.</text>
</comment>
<dbReference type="PANTHER" id="PTHR23502:SF23">
    <property type="entry name" value="FLUCONAZOLE RESISTANCE PROTEIN 1"/>
    <property type="match status" value="1"/>
</dbReference>
<feature type="transmembrane region" description="Helical" evidence="6">
    <location>
        <begin position="236"/>
        <end position="258"/>
    </location>
</feature>
<dbReference type="GO" id="GO:0005886">
    <property type="term" value="C:plasma membrane"/>
    <property type="evidence" value="ECO:0007669"/>
    <property type="project" value="TreeGrafter"/>
</dbReference>
<dbReference type="PROSITE" id="PS50850">
    <property type="entry name" value="MFS"/>
    <property type="match status" value="1"/>
</dbReference>
<dbReference type="SUPFAM" id="SSF103473">
    <property type="entry name" value="MFS general substrate transporter"/>
    <property type="match status" value="1"/>
</dbReference>
<feature type="transmembrane region" description="Helical" evidence="6">
    <location>
        <begin position="142"/>
        <end position="162"/>
    </location>
</feature>
<feature type="transmembrane region" description="Helical" evidence="6">
    <location>
        <begin position="456"/>
        <end position="477"/>
    </location>
</feature>
<dbReference type="Pfam" id="PF07690">
    <property type="entry name" value="MFS_1"/>
    <property type="match status" value="1"/>
</dbReference>
<feature type="transmembrane region" description="Helical" evidence="6">
    <location>
        <begin position="416"/>
        <end position="435"/>
    </location>
</feature>
<feature type="compositionally biased region" description="Basic and acidic residues" evidence="5">
    <location>
        <begin position="88"/>
        <end position="103"/>
    </location>
</feature>
<dbReference type="OrthoDB" id="3357846at2759"/>
<keyword evidence="2 6" id="KW-0812">Transmembrane</keyword>
<dbReference type="InterPro" id="IPR011701">
    <property type="entry name" value="MFS"/>
</dbReference>
<proteinExistence type="predicted"/>
<dbReference type="GO" id="GO:1990961">
    <property type="term" value="P:xenobiotic detoxification by transmembrane export across the plasma membrane"/>
    <property type="evidence" value="ECO:0007669"/>
    <property type="project" value="TreeGrafter"/>
</dbReference>
<feature type="transmembrane region" description="Helical" evidence="6">
    <location>
        <begin position="270"/>
        <end position="293"/>
    </location>
</feature>